<keyword evidence="1" id="KW-0812">Transmembrane</keyword>
<comment type="caution">
    <text evidence="2">The sequence shown here is derived from an EMBL/GenBank/DDBJ whole genome shotgun (WGS) entry which is preliminary data.</text>
</comment>
<feature type="transmembrane region" description="Helical" evidence="1">
    <location>
        <begin position="189"/>
        <end position="206"/>
    </location>
</feature>
<dbReference type="EMBL" id="SLXU01000002">
    <property type="protein sequence ID" value="TCP62340.1"/>
    <property type="molecule type" value="Genomic_DNA"/>
</dbReference>
<feature type="transmembrane region" description="Helical" evidence="1">
    <location>
        <begin position="105"/>
        <end position="124"/>
    </location>
</feature>
<feature type="transmembrane region" description="Helical" evidence="1">
    <location>
        <begin position="73"/>
        <end position="93"/>
    </location>
</feature>
<feature type="transmembrane region" description="Helical" evidence="1">
    <location>
        <begin position="145"/>
        <end position="169"/>
    </location>
</feature>
<feature type="transmembrane region" description="Helical" evidence="1">
    <location>
        <begin position="45"/>
        <end position="66"/>
    </location>
</feature>
<feature type="transmembrane region" description="Helical" evidence="1">
    <location>
        <begin position="282"/>
        <end position="305"/>
    </location>
</feature>
<dbReference type="AlphaFoldDB" id="A0A4R2RFG4"/>
<protein>
    <submittedName>
        <fullName evidence="2">Uncharacterized protein DUF4153</fullName>
    </submittedName>
</protein>
<feature type="transmembrane region" description="Helical" evidence="1">
    <location>
        <begin position="320"/>
        <end position="342"/>
    </location>
</feature>
<feature type="transmembrane region" description="Helical" evidence="1">
    <location>
        <begin position="218"/>
        <end position="237"/>
    </location>
</feature>
<feature type="transmembrane region" description="Helical" evidence="1">
    <location>
        <begin position="249"/>
        <end position="270"/>
    </location>
</feature>
<reference evidence="2 3" key="1">
    <citation type="submission" date="2019-03" db="EMBL/GenBank/DDBJ databases">
        <title>Genomic Encyclopedia of Type Strains, Phase IV (KMG-IV): sequencing the most valuable type-strain genomes for metagenomic binning, comparative biology and taxonomic classification.</title>
        <authorList>
            <person name="Goeker M."/>
        </authorList>
    </citation>
    <scope>NUCLEOTIDE SEQUENCE [LARGE SCALE GENOMIC DNA]</scope>
    <source>
        <strain evidence="2 3">DSM 24766</strain>
    </source>
</reference>
<evidence type="ECO:0000313" key="2">
    <source>
        <dbReference type="EMBL" id="TCP62340.1"/>
    </source>
</evidence>
<feature type="transmembrane region" description="Helical" evidence="1">
    <location>
        <begin position="354"/>
        <end position="372"/>
    </location>
</feature>
<proteinExistence type="predicted"/>
<keyword evidence="1" id="KW-1133">Transmembrane helix</keyword>
<keyword evidence="3" id="KW-1185">Reference proteome</keyword>
<name>A0A4R2RFG4_9RHOB</name>
<sequence length="595" mass="63668">MNERMTDRETALKGRIALGLMGLSAGIAAWLVIEVLPDRMADAPRFYLFLASLAAAFFTAALALTGPLSSARALVASFVLALPLSGLMTWASLRFGEVGEYLESGHPQVAFALLWFVPLPFVISRLGPSRRWSDYDILFNQSWMIVVRFAAAWLFVGLVWGVLFLSNALLELVGLDVIERLIERQEAPFLLSGLTLGVALAVVGELSDYVSPYLVLRLLRLVLPVVLVVVGVFLAALPFQGLSNLFGDFSAAAILMSIAIGAAGLVSVVLDSDESRRVQGGTMCWACRAMAVLLPALAILAGIAVRERVGQYGLSPDRVIAMAVGVVVLGYGLAYAGAVLAGQGWAERIRRANIGMAVFAMAIAAAFFTPVLNPQAMAANSQVARFASGQVGPEAMDLWSLAHEWGKPGQAAIARLATMRSHPEAEAMTRRLNALESADSRHTFEFQGAPDDAAMLKSDLARRLPVLPEGAVLPAGLLDSLRLWELQQISRACDYKTAAGYPGCVAMLADLSGARPGDEVLIMAHGATGGALVRAYFLDAGGQGYTMRSPDYIEGGDFHRDADNAIDALRSGAFAIRPMQLNALEVEGRRLFFGR</sequence>
<keyword evidence="1" id="KW-0472">Membrane</keyword>
<gene>
    <name evidence="2" type="ORF">EV663_102184</name>
</gene>
<dbReference type="OrthoDB" id="7402611at2"/>
<evidence type="ECO:0000256" key="1">
    <source>
        <dbReference type="SAM" id="Phobius"/>
    </source>
</evidence>
<evidence type="ECO:0000313" key="3">
    <source>
        <dbReference type="Proteomes" id="UP000295050"/>
    </source>
</evidence>
<organism evidence="2 3">
    <name type="scientific">Rhodovulum bhavnagarense</name>
    <dbReference type="NCBI Taxonomy" id="992286"/>
    <lineage>
        <taxon>Bacteria</taxon>
        <taxon>Pseudomonadati</taxon>
        <taxon>Pseudomonadota</taxon>
        <taxon>Alphaproteobacteria</taxon>
        <taxon>Rhodobacterales</taxon>
        <taxon>Paracoccaceae</taxon>
        <taxon>Rhodovulum</taxon>
    </lineage>
</organism>
<accession>A0A4R2RFG4</accession>
<feature type="transmembrane region" description="Helical" evidence="1">
    <location>
        <begin position="12"/>
        <end position="33"/>
    </location>
</feature>
<dbReference type="Proteomes" id="UP000295050">
    <property type="component" value="Unassembled WGS sequence"/>
</dbReference>